<accession>A0A6I5A563</accession>
<dbReference type="Proteomes" id="UP000468638">
    <property type="component" value="Unassembled WGS sequence"/>
</dbReference>
<evidence type="ECO:0000313" key="3">
    <source>
        <dbReference type="Proteomes" id="UP000468638"/>
    </source>
</evidence>
<dbReference type="OrthoDB" id="2721202at2"/>
<reference evidence="2 3" key="1">
    <citation type="submission" date="2019-11" db="EMBL/GenBank/DDBJ databases">
        <title>Genome sequences of 17 halophilic strains isolated from different environments.</title>
        <authorList>
            <person name="Furrow R.E."/>
        </authorList>
    </citation>
    <scope>NUCLEOTIDE SEQUENCE [LARGE SCALE GENOMIC DNA]</scope>
    <source>
        <strain evidence="2 3">22514_16_FS</strain>
    </source>
</reference>
<protein>
    <recommendedName>
        <fullName evidence="1">YhfM-like domain-containing protein</fullName>
    </recommendedName>
</protein>
<feature type="domain" description="YhfM-like" evidence="1">
    <location>
        <begin position="57"/>
        <end position="124"/>
    </location>
</feature>
<gene>
    <name evidence="2" type="ORF">GLW05_17760</name>
</gene>
<evidence type="ECO:0000313" key="2">
    <source>
        <dbReference type="EMBL" id="MYL35429.1"/>
    </source>
</evidence>
<dbReference type="AlphaFoldDB" id="A0A6I5A563"/>
<proteinExistence type="predicted"/>
<evidence type="ECO:0000259" key="1">
    <source>
        <dbReference type="Pfam" id="PF26353"/>
    </source>
</evidence>
<organism evidence="2 3">
    <name type="scientific">Pontibacillus yanchengensis</name>
    <dbReference type="NCBI Taxonomy" id="462910"/>
    <lineage>
        <taxon>Bacteria</taxon>
        <taxon>Bacillati</taxon>
        <taxon>Bacillota</taxon>
        <taxon>Bacilli</taxon>
        <taxon>Bacillales</taxon>
        <taxon>Bacillaceae</taxon>
        <taxon>Pontibacillus</taxon>
    </lineage>
</organism>
<dbReference type="EMBL" id="WMEQ01000017">
    <property type="protein sequence ID" value="MYL35429.1"/>
    <property type="molecule type" value="Genomic_DNA"/>
</dbReference>
<name>A0A6I5A563_9BACI</name>
<dbReference type="PROSITE" id="PS51257">
    <property type="entry name" value="PROKAR_LIPOPROTEIN"/>
    <property type="match status" value="1"/>
</dbReference>
<comment type="caution">
    <text evidence="2">The sequence shown here is derived from an EMBL/GenBank/DDBJ whole genome shotgun (WGS) entry which is preliminary data.</text>
</comment>
<dbReference type="Pfam" id="PF26353">
    <property type="entry name" value="YhfM"/>
    <property type="match status" value="1"/>
</dbReference>
<sequence length="136" mass="15320">MSLIINKHLLSFKLILVLFFIVLSGCNYVTNNDEVEKVEVSKMNIHGDTNLIKTLRGKEMNAVLEISQKAKEQSDSIDMAYGDYEIEVHLNTGEKIKFTLYFSSAGTSGIVMKDPTFYSDLDKTDISNFKAALKNQ</sequence>
<dbReference type="InterPro" id="IPR058780">
    <property type="entry name" value="YhfM-like_dom"/>
</dbReference>
<dbReference type="RefSeq" id="WP_160850604.1">
    <property type="nucleotide sequence ID" value="NZ_WMEQ01000017.1"/>
</dbReference>